<dbReference type="EMBL" id="LR798220">
    <property type="protein sequence ID" value="CAB5194590.1"/>
    <property type="molecule type" value="Genomic_DNA"/>
</dbReference>
<reference evidence="1" key="1">
    <citation type="submission" date="2020-05" db="EMBL/GenBank/DDBJ databases">
        <authorList>
            <person name="Chiriac C."/>
            <person name="Salcher M."/>
            <person name="Ghai R."/>
            <person name="Kavagutti S V."/>
        </authorList>
    </citation>
    <scope>NUCLEOTIDE SEQUENCE</scope>
</reference>
<dbReference type="InterPro" id="IPR049718">
    <property type="entry name" value="AKO59007-like"/>
</dbReference>
<name>A0A6J7WI32_9CAUD</name>
<evidence type="ECO:0000313" key="1">
    <source>
        <dbReference type="EMBL" id="CAB5194590.1"/>
    </source>
</evidence>
<protein>
    <submittedName>
        <fullName evidence="1">Uncharacterized protein</fullName>
    </submittedName>
</protein>
<proteinExistence type="predicted"/>
<dbReference type="NCBIfam" id="NF033394">
    <property type="entry name" value="capsid_maj_Podo"/>
    <property type="match status" value="1"/>
</dbReference>
<organism evidence="1">
    <name type="scientific">uncultured Caudovirales phage</name>
    <dbReference type="NCBI Taxonomy" id="2100421"/>
    <lineage>
        <taxon>Viruses</taxon>
        <taxon>Duplodnaviria</taxon>
        <taxon>Heunggongvirae</taxon>
        <taxon>Uroviricota</taxon>
        <taxon>Caudoviricetes</taxon>
        <taxon>Peduoviridae</taxon>
        <taxon>Maltschvirus</taxon>
        <taxon>Maltschvirus maltsch</taxon>
    </lineage>
</organism>
<sequence>MAFANSSITDIIATTIQNRSKTIADNVTKNNALLARLNSRGNIRTVSGGSSILEELSFAENGNAGFYSGYDLLPVSAQDVVSAAEFSLKQIACPVVISGLEQLQNSGKEALIDLMEARLNVAESTMVNKLAQSVYSDGTGSGGKELVGLNAAVVVTPTSGTYGGIDRATWTFWRNQSYRGVTDGGAAVSATNIQSYMNALWSRTIRGSDRPDLIVFDNTYWALYMASLQPLQRFTDPSSANLGFPSIKFMDADVVLDGGIGGYCPSATGFFLNTKYFRLRPHKDRNMVPLSPNKRYAINQDAEVQILAWAGALTCDGAQFQGRLSA</sequence>
<accession>A0A6J7WI32</accession>
<gene>
    <name evidence="1" type="ORF">UFOVP168_12</name>
</gene>